<gene>
    <name evidence="2" type="ORF">L0M14_17135</name>
</gene>
<sequence>MYGFLAVFGGMLGLFITGVAVYTAWLIHQLWKQQAAAPKPSSQTQIAAQYLSRWTFLDFATVGVFIIGMLLLLAELVAVLRDKAALENFHFAYLLSGILLSFMGMLLLVVRLLVVLGFKQPSVSSSAVSPDHHDQPNHAD</sequence>
<dbReference type="EMBL" id="CP090978">
    <property type="protein sequence ID" value="UJF31531.1"/>
    <property type="molecule type" value="Genomic_DNA"/>
</dbReference>
<evidence type="ECO:0000256" key="1">
    <source>
        <dbReference type="SAM" id="Phobius"/>
    </source>
</evidence>
<organism evidence="2 3">
    <name type="scientific">Paenibacillus hexagrammi</name>
    <dbReference type="NCBI Taxonomy" id="2908839"/>
    <lineage>
        <taxon>Bacteria</taxon>
        <taxon>Bacillati</taxon>
        <taxon>Bacillota</taxon>
        <taxon>Bacilli</taxon>
        <taxon>Bacillales</taxon>
        <taxon>Paenibacillaceae</taxon>
        <taxon>Paenibacillus</taxon>
    </lineage>
</organism>
<proteinExistence type="predicted"/>
<evidence type="ECO:0000313" key="3">
    <source>
        <dbReference type="Proteomes" id="UP001649230"/>
    </source>
</evidence>
<reference evidence="2 3" key="1">
    <citation type="journal article" date="2024" name="Int. J. Syst. Evol. Microbiol.">
        <title>Paenibacillus hexagrammi sp. nov., a novel bacterium isolated from the gut content of Hexagrammos agrammus.</title>
        <authorList>
            <person name="Jung H.K."/>
            <person name="Kim D.G."/>
            <person name="Zin H."/>
            <person name="Park J."/>
            <person name="Jung H."/>
            <person name="Kim Y.O."/>
            <person name="Kong H.J."/>
            <person name="Kim J.W."/>
            <person name="Kim Y.S."/>
        </authorList>
    </citation>
    <scope>NUCLEOTIDE SEQUENCE [LARGE SCALE GENOMIC DNA]</scope>
    <source>
        <strain evidence="2 3">YPD9-1</strain>
    </source>
</reference>
<evidence type="ECO:0000313" key="2">
    <source>
        <dbReference type="EMBL" id="UJF31531.1"/>
    </source>
</evidence>
<feature type="transmembrane region" description="Helical" evidence="1">
    <location>
        <begin position="56"/>
        <end position="79"/>
    </location>
</feature>
<dbReference type="RefSeq" id="WP_235117877.1">
    <property type="nucleotide sequence ID" value="NZ_CP090978.1"/>
</dbReference>
<protein>
    <submittedName>
        <fullName evidence="2">Uncharacterized protein</fullName>
    </submittedName>
</protein>
<dbReference type="Proteomes" id="UP001649230">
    <property type="component" value="Chromosome"/>
</dbReference>
<keyword evidence="3" id="KW-1185">Reference proteome</keyword>
<name>A0ABY3SEA9_9BACL</name>
<keyword evidence="1" id="KW-0472">Membrane</keyword>
<keyword evidence="1" id="KW-0812">Transmembrane</keyword>
<keyword evidence="1" id="KW-1133">Transmembrane helix</keyword>
<feature type="transmembrane region" description="Helical" evidence="1">
    <location>
        <begin position="6"/>
        <end position="27"/>
    </location>
</feature>
<accession>A0ABY3SEA9</accession>
<feature type="transmembrane region" description="Helical" evidence="1">
    <location>
        <begin position="91"/>
        <end position="114"/>
    </location>
</feature>